<feature type="domain" description="DRBM" evidence="4">
    <location>
        <begin position="550"/>
        <end position="619"/>
    </location>
</feature>
<feature type="region of interest" description="Disordered" evidence="3">
    <location>
        <begin position="705"/>
        <end position="739"/>
    </location>
</feature>
<dbReference type="InterPro" id="IPR001279">
    <property type="entry name" value="Metallo-B-lactamas"/>
</dbReference>
<dbReference type="InterPro" id="IPR022712">
    <property type="entry name" value="Beta_Casp"/>
</dbReference>
<keyword evidence="6" id="KW-1185">Reference proteome</keyword>
<dbReference type="InterPro" id="IPR011108">
    <property type="entry name" value="RMMBL"/>
</dbReference>
<dbReference type="Pfam" id="PF07521">
    <property type="entry name" value="RMMBL"/>
    <property type="match status" value="1"/>
</dbReference>
<feature type="domain" description="DRBM" evidence="4">
    <location>
        <begin position="641"/>
        <end position="709"/>
    </location>
</feature>
<dbReference type="CDD" id="cd16295">
    <property type="entry name" value="TTHA0252-CPSF-like_MBL-fold"/>
    <property type="match status" value="1"/>
</dbReference>
<dbReference type="Proteomes" id="UP000019141">
    <property type="component" value="Unassembled WGS sequence"/>
</dbReference>
<protein>
    <recommendedName>
        <fullName evidence="4">DRBM domain-containing protein</fullName>
    </recommendedName>
</protein>
<dbReference type="GO" id="GO:0016787">
    <property type="term" value="F:hydrolase activity"/>
    <property type="evidence" value="ECO:0007669"/>
    <property type="project" value="UniProtKB-KW"/>
</dbReference>
<gene>
    <name evidence="5" type="ORF">ETSY1_27560</name>
</gene>
<dbReference type="SUPFAM" id="SSF54768">
    <property type="entry name" value="dsRNA-binding domain-like"/>
    <property type="match status" value="3"/>
</dbReference>
<evidence type="ECO:0000313" key="5">
    <source>
        <dbReference type="EMBL" id="ETW96207.1"/>
    </source>
</evidence>
<sequence length="826" mass="90287">MTATPEIQLSFLGGASAIGASSALLQVADTSILIDCGVRPKTGNALPDLNQLTGKRLDAIVVTHAHSDHTGALPVVHEAYPEAPIYLTPPTQDLVSILQRDALKLMDREGDVPLYSERQVESMIERFRPVHHGERFQVGEIEIVYLPASHILGASMVYFSTPAGNVMFTGDYSVDAQRTVPALDRPTLPVDLLVTETTYGNRMHADRRTSENLLVSRVAQVVEAGGRVLIPAFAIGRAQEVLLILKQALRNKKIPECPVFVDGMVRSVCGVYSHHARYVSRSLLRDSQRSGHPFYTGSITAVGHAQERKDVLSAGACVIVASSGMLSGGPSAFYAGEMAPVATDAILITGYQDEESPGRALLNLAEETGPRPLRLGDKVVDVRCAFETYSLSAHADRMQMVGLIEAMRPRTVVLVHGDMPAKTMLADSLGCHDVVYGEEGVRITRRYPRRRHSVLERSAEDAPITPEAAAALIGPSTGEPLRAAKLAEAWFGKRVAAFRQERFVQQLEQTGLVRRDDHRRGLLWAQTQAAMPAEPSPEDVLLAETLKEENPKGKLLEWCMRRRLERPEIQEQSDDTGWHVVEMELEVDGERVSSGPQRAYTKRVAEQLAAKVLLDSLSSQEQTVEAAEVDEAQQAVLEQQNPKGKLLEFCAQRKLSTPQFEVVAVVGGFRCVATIGLSGDTLETPPFQATRAKVAEQAAASALYQQLRSSKQPRSNRKASRSSAPAADTSPLEPASKRPDARMQLNEWRQTKHLVSFGYDLVDHQGPSHQPIFVMTAWAELPDGDRCTTDPVTAGSKKEAQMAAADALRTVLEADAHFTGLWSKPS</sequence>
<dbReference type="HOGENOM" id="CLU_364371_0_0_7"/>
<keyword evidence="2" id="KW-0694">RNA-binding</keyword>
<dbReference type="Pfam" id="PF10996">
    <property type="entry name" value="Beta-Casp"/>
    <property type="match status" value="1"/>
</dbReference>
<dbReference type="AlphaFoldDB" id="W4LDY6"/>
<dbReference type="Pfam" id="PF00753">
    <property type="entry name" value="Lactamase_B"/>
    <property type="match status" value="1"/>
</dbReference>
<organism evidence="5 6">
    <name type="scientific">Entotheonella factor</name>
    <dbReference type="NCBI Taxonomy" id="1429438"/>
    <lineage>
        <taxon>Bacteria</taxon>
        <taxon>Pseudomonadati</taxon>
        <taxon>Nitrospinota/Tectimicrobiota group</taxon>
        <taxon>Candidatus Tectimicrobiota</taxon>
        <taxon>Candidatus Entotheonellia</taxon>
        <taxon>Candidatus Entotheonellales</taxon>
        <taxon>Candidatus Entotheonellaceae</taxon>
        <taxon>Candidatus Entotheonella</taxon>
    </lineage>
</organism>
<dbReference type="Gene3D" id="3.60.15.10">
    <property type="entry name" value="Ribonuclease Z/Hydroxyacylglutathione hydrolase-like"/>
    <property type="match status" value="1"/>
</dbReference>
<evidence type="ECO:0000313" key="6">
    <source>
        <dbReference type="Proteomes" id="UP000019141"/>
    </source>
</evidence>
<evidence type="ECO:0000259" key="4">
    <source>
        <dbReference type="PROSITE" id="PS50137"/>
    </source>
</evidence>
<comment type="caution">
    <text evidence="5">The sequence shown here is derived from an EMBL/GenBank/DDBJ whole genome shotgun (WGS) entry which is preliminary data.</text>
</comment>
<dbReference type="SMART" id="SM00358">
    <property type="entry name" value="DSRM"/>
    <property type="match status" value="3"/>
</dbReference>
<dbReference type="PANTHER" id="PTHR11203">
    <property type="entry name" value="CLEAVAGE AND POLYADENYLATION SPECIFICITY FACTOR FAMILY MEMBER"/>
    <property type="match status" value="1"/>
</dbReference>
<dbReference type="SMART" id="SM00849">
    <property type="entry name" value="Lactamase_B"/>
    <property type="match status" value="1"/>
</dbReference>
<evidence type="ECO:0000256" key="2">
    <source>
        <dbReference type="PROSITE-ProRule" id="PRU00266"/>
    </source>
</evidence>
<dbReference type="PANTHER" id="PTHR11203:SF37">
    <property type="entry name" value="INTEGRATOR COMPLEX SUBUNIT 11"/>
    <property type="match status" value="1"/>
</dbReference>
<accession>W4LDY6</accession>
<dbReference type="InterPro" id="IPR036866">
    <property type="entry name" value="RibonucZ/Hydroxyglut_hydro"/>
</dbReference>
<dbReference type="InterPro" id="IPR014720">
    <property type="entry name" value="dsRBD_dom"/>
</dbReference>
<evidence type="ECO:0000256" key="1">
    <source>
        <dbReference type="ARBA" id="ARBA00022801"/>
    </source>
</evidence>
<dbReference type="PATRIC" id="fig|1429438.4.peg.5257"/>
<dbReference type="GO" id="GO:0003723">
    <property type="term" value="F:RNA binding"/>
    <property type="evidence" value="ECO:0007669"/>
    <property type="project" value="UniProtKB-UniRule"/>
</dbReference>
<feature type="domain" description="DRBM" evidence="4">
    <location>
        <begin position="740"/>
        <end position="814"/>
    </location>
</feature>
<dbReference type="SUPFAM" id="SSF56281">
    <property type="entry name" value="Metallo-hydrolase/oxidoreductase"/>
    <property type="match status" value="1"/>
</dbReference>
<dbReference type="GO" id="GO:0004521">
    <property type="term" value="F:RNA endonuclease activity"/>
    <property type="evidence" value="ECO:0007669"/>
    <property type="project" value="TreeGrafter"/>
</dbReference>
<dbReference type="Gene3D" id="3.30.160.20">
    <property type="match status" value="3"/>
</dbReference>
<proteinExistence type="predicted"/>
<keyword evidence="1" id="KW-0378">Hydrolase</keyword>
<dbReference type="InterPro" id="IPR050698">
    <property type="entry name" value="MBL"/>
</dbReference>
<dbReference type="SMART" id="SM01027">
    <property type="entry name" value="Beta-Casp"/>
    <property type="match status" value="1"/>
</dbReference>
<dbReference type="Pfam" id="PF00035">
    <property type="entry name" value="dsrm"/>
    <property type="match status" value="1"/>
</dbReference>
<dbReference type="PROSITE" id="PS50137">
    <property type="entry name" value="DS_RBD"/>
    <property type="match status" value="3"/>
</dbReference>
<name>W4LDY6_ENTF1</name>
<dbReference type="Gene3D" id="3.40.50.10890">
    <property type="match status" value="1"/>
</dbReference>
<dbReference type="EMBL" id="AZHW01000821">
    <property type="protein sequence ID" value="ETW96207.1"/>
    <property type="molecule type" value="Genomic_DNA"/>
</dbReference>
<evidence type="ECO:0000256" key="3">
    <source>
        <dbReference type="SAM" id="MobiDB-lite"/>
    </source>
</evidence>
<reference evidence="5 6" key="1">
    <citation type="journal article" date="2014" name="Nature">
        <title>An environmental bacterial taxon with a large and distinct metabolic repertoire.</title>
        <authorList>
            <person name="Wilson M.C."/>
            <person name="Mori T."/>
            <person name="Ruckert C."/>
            <person name="Uria A.R."/>
            <person name="Helf M.J."/>
            <person name="Takada K."/>
            <person name="Gernert C."/>
            <person name="Steffens U.A."/>
            <person name="Heycke N."/>
            <person name="Schmitt S."/>
            <person name="Rinke C."/>
            <person name="Helfrich E.J."/>
            <person name="Brachmann A.O."/>
            <person name="Gurgui C."/>
            <person name="Wakimoto T."/>
            <person name="Kracht M."/>
            <person name="Crusemann M."/>
            <person name="Hentschel U."/>
            <person name="Abe I."/>
            <person name="Matsunaga S."/>
            <person name="Kalinowski J."/>
            <person name="Takeyama H."/>
            <person name="Piel J."/>
        </authorList>
    </citation>
    <scope>NUCLEOTIDE SEQUENCE [LARGE SCALE GENOMIC DNA]</scope>
    <source>
        <strain evidence="6">TSY1</strain>
    </source>
</reference>